<dbReference type="Pfam" id="PF13853">
    <property type="entry name" value="7tm_4"/>
    <property type="match status" value="2"/>
</dbReference>
<reference evidence="16 17" key="1">
    <citation type="submission" date="2019-02" db="EMBL/GenBank/DDBJ databases">
        <title>Opniocepnalus argus genome.</title>
        <authorList>
            <person name="Zhou C."/>
            <person name="Xiao S."/>
        </authorList>
    </citation>
    <scope>NUCLEOTIDE SEQUENCE [LARGE SCALE GENOMIC DNA]</scope>
    <source>
        <strain evidence="16">OARG1902GOOAL</strain>
        <tissue evidence="16">Muscle</tissue>
    </source>
</reference>
<feature type="domain" description="G-protein coupled receptors family 1 profile" evidence="15">
    <location>
        <begin position="50"/>
        <end position="304"/>
    </location>
</feature>
<dbReference type="Proteomes" id="UP000503349">
    <property type="component" value="Chromosome 22"/>
</dbReference>
<comment type="similarity">
    <text evidence="13">Belongs to the G-protein coupled receptor 1 family.</text>
</comment>
<dbReference type="PRINTS" id="PR00245">
    <property type="entry name" value="OLFACTORYR"/>
</dbReference>
<feature type="transmembrane region" description="Helical" evidence="14">
    <location>
        <begin position="570"/>
        <end position="590"/>
    </location>
</feature>
<feature type="transmembrane region" description="Helical" evidence="14">
    <location>
        <begin position="358"/>
        <end position="380"/>
    </location>
</feature>
<evidence type="ECO:0000256" key="7">
    <source>
        <dbReference type="ARBA" id="ARBA00023040"/>
    </source>
</evidence>
<evidence type="ECO:0000256" key="2">
    <source>
        <dbReference type="ARBA" id="ARBA00022475"/>
    </source>
</evidence>
<dbReference type="PANTHER" id="PTHR24242">
    <property type="entry name" value="G-PROTEIN COUPLED RECEPTOR"/>
    <property type="match status" value="1"/>
</dbReference>
<evidence type="ECO:0000256" key="6">
    <source>
        <dbReference type="ARBA" id="ARBA00022989"/>
    </source>
</evidence>
<evidence type="ECO:0000313" key="16">
    <source>
        <dbReference type="EMBL" id="KAF3705750.1"/>
    </source>
</evidence>
<keyword evidence="4 13" id="KW-0812">Transmembrane</keyword>
<keyword evidence="11" id="KW-0325">Glycoprotein</keyword>
<feature type="transmembrane region" description="Helical" evidence="14">
    <location>
        <begin position="532"/>
        <end position="558"/>
    </location>
</feature>
<gene>
    <name evidence="16" type="ORF">EXN66_Car021441</name>
</gene>
<reference evidence="17" key="2">
    <citation type="submission" date="2019-02" db="EMBL/GenBank/DDBJ databases">
        <title>Opniocepnalus argus Var Kimnra genome.</title>
        <authorList>
            <person name="Zhou C."/>
            <person name="Xiao S."/>
        </authorList>
    </citation>
    <scope>NUCLEOTIDE SEQUENCE [LARGE SCALE GENOMIC DNA]</scope>
</reference>
<keyword evidence="10 13" id="KW-0675">Receptor</keyword>
<dbReference type="EMBL" id="CM015733">
    <property type="protein sequence ID" value="KAF3705750.1"/>
    <property type="molecule type" value="Genomic_DNA"/>
</dbReference>
<evidence type="ECO:0000256" key="14">
    <source>
        <dbReference type="SAM" id="Phobius"/>
    </source>
</evidence>
<keyword evidence="8 14" id="KW-0472">Membrane</keyword>
<evidence type="ECO:0000256" key="1">
    <source>
        <dbReference type="ARBA" id="ARBA00004651"/>
    </source>
</evidence>
<keyword evidence="6 14" id="KW-1133">Transmembrane helix</keyword>
<feature type="transmembrane region" description="Helical" evidence="14">
    <location>
        <begin position="69"/>
        <end position="94"/>
    </location>
</feature>
<dbReference type="SUPFAM" id="SSF81321">
    <property type="entry name" value="Family A G protein-coupled receptor-like"/>
    <property type="match status" value="2"/>
</dbReference>
<keyword evidence="7 13" id="KW-0297">G-protein coupled receptor</keyword>
<dbReference type="InterPro" id="IPR000276">
    <property type="entry name" value="GPCR_Rhodpsn"/>
</dbReference>
<sequence>MTSANSMSQVDENYTRVSEFFIVGFPSLQSEYFHIVAWFFFFLYVTTVVGNLLLVLVFALEQSLQKPMYIVMVSLALSDIGKCFTTVALPKLIARYWWNDGSLGFYTCHFQKHMIHYFGSLNSLILLTMAFDRYLAICFPLRYSVLMTNQTMTGLTIFCWVIAHIFPVISTISFTMMAFCGPNQIVHAFCDTISLTPLVCGNASPQFSIAYSVAMFILYVPFTLIIISYMCIIISILRMSSGQGRTKTFSTCATQGCIISIYYIPRFFIYSTPYFPSLIITPDSRIATSLFYSLLPPLINPFIYCLRTNEIKKIFGRWVQKHKPITPTEHGQVDENYTRVSEFFIVGFPSLQSEYFHLVGWFFFFLYVTTVVGNLLLVLVFALEQSLQKPMYIIMVSLALSDIGFTTVALPKLIARYWWNDGSLGFHTCLFQEHMIHYFGSLNSLILWMMALDRYLAICFPLRYPVLMTNQTMTGLTLFCWAVAHIFPGIATINLMMMPFCGPNQIIHGFCDTMSLTPLVCGDPSRGFSAAYAGAMFVLYVPLAFIIFSYICIIISILQMASGQGRMKTFSTCATQGCIISIYYIPRFFVYSTPFFPNLKMTADNRIATTLFYSLFPPLINPFIYCLRTSEIKKIFRLWVHKQKSITPKKQGQRVAVTMTR</sequence>
<keyword evidence="3" id="KW-0716">Sensory transduction</keyword>
<accession>A0A6G1QSQ0</accession>
<feature type="transmembrane region" description="Helical" evidence="14">
    <location>
        <begin position="35"/>
        <end position="57"/>
    </location>
</feature>
<evidence type="ECO:0000256" key="3">
    <source>
        <dbReference type="ARBA" id="ARBA00022606"/>
    </source>
</evidence>
<evidence type="ECO:0000259" key="15">
    <source>
        <dbReference type="PROSITE" id="PS50262"/>
    </source>
</evidence>
<keyword evidence="17" id="KW-1185">Reference proteome</keyword>
<evidence type="ECO:0000256" key="9">
    <source>
        <dbReference type="ARBA" id="ARBA00023157"/>
    </source>
</evidence>
<dbReference type="InterPro" id="IPR050939">
    <property type="entry name" value="Olfactory_GPCR1"/>
</dbReference>
<organism evidence="16 17">
    <name type="scientific">Channa argus</name>
    <name type="common">Northern snakehead</name>
    <name type="synonym">Ophicephalus argus</name>
    <dbReference type="NCBI Taxonomy" id="215402"/>
    <lineage>
        <taxon>Eukaryota</taxon>
        <taxon>Metazoa</taxon>
        <taxon>Chordata</taxon>
        <taxon>Craniata</taxon>
        <taxon>Vertebrata</taxon>
        <taxon>Euteleostomi</taxon>
        <taxon>Actinopterygii</taxon>
        <taxon>Neopterygii</taxon>
        <taxon>Teleostei</taxon>
        <taxon>Neoteleostei</taxon>
        <taxon>Acanthomorphata</taxon>
        <taxon>Anabantaria</taxon>
        <taxon>Anabantiformes</taxon>
        <taxon>Channoidei</taxon>
        <taxon>Channidae</taxon>
        <taxon>Channa</taxon>
    </lineage>
</organism>
<evidence type="ECO:0000256" key="5">
    <source>
        <dbReference type="ARBA" id="ARBA00022725"/>
    </source>
</evidence>
<evidence type="ECO:0000256" key="12">
    <source>
        <dbReference type="ARBA" id="ARBA00023224"/>
    </source>
</evidence>
<name>A0A6G1QSQ0_CHAAH</name>
<feature type="transmembrane region" description="Helical" evidence="14">
    <location>
        <begin position="435"/>
        <end position="452"/>
    </location>
</feature>
<dbReference type="FunFam" id="1.20.1070.10:FF:000024">
    <property type="entry name" value="Olfactory receptor"/>
    <property type="match status" value="2"/>
</dbReference>
<evidence type="ECO:0000256" key="4">
    <source>
        <dbReference type="ARBA" id="ARBA00022692"/>
    </source>
</evidence>
<keyword evidence="5" id="KW-0552">Olfaction</keyword>
<feature type="domain" description="G-protein coupled receptors family 1 profile" evidence="15">
    <location>
        <begin position="373"/>
        <end position="625"/>
    </location>
</feature>
<feature type="transmembrane region" description="Helical" evidence="14">
    <location>
        <begin position="610"/>
        <end position="627"/>
    </location>
</feature>
<keyword evidence="9" id="KW-1015">Disulfide bond</keyword>
<feature type="transmembrane region" description="Helical" evidence="14">
    <location>
        <begin position="114"/>
        <end position="136"/>
    </location>
</feature>
<comment type="subcellular location">
    <subcellularLocation>
        <location evidence="1">Cell membrane</location>
        <topology evidence="1">Multi-pass membrane protein</topology>
    </subcellularLocation>
</comment>
<dbReference type="PROSITE" id="PS50262">
    <property type="entry name" value="G_PROTEIN_RECEP_F1_2"/>
    <property type="match status" value="2"/>
</dbReference>
<evidence type="ECO:0000313" key="17">
    <source>
        <dbReference type="Proteomes" id="UP000503349"/>
    </source>
</evidence>
<evidence type="ECO:0000256" key="8">
    <source>
        <dbReference type="ARBA" id="ARBA00023136"/>
    </source>
</evidence>
<keyword evidence="2" id="KW-1003">Cell membrane</keyword>
<feature type="transmembrane region" description="Helical" evidence="14">
    <location>
        <begin position="392"/>
        <end position="415"/>
    </location>
</feature>
<feature type="transmembrane region" description="Helical" evidence="14">
    <location>
        <begin position="473"/>
        <end position="493"/>
    </location>
</feature>
<proteinExistence type="inferred from homology"/>
<keyword evidence="12 13" id="KW-0807">Transducer</keyword>
<dbReference type="AlphaFoldDB" id="A0A6G1QSQ0"/>
<feature type="transmembrane region" description="Helical" evidence="14">
    <location>
        <begin position="209"/>
        <end position="237"/>
    </location>
</feature>
<dbReference type="GO" id="GO:0005886">
    <property type="term" value="C:plasma membrane"/>
    <property type="evidence" value="ECO:0007669"/>
    <property type="project" value="UniProtKB-SubCell"/>
</dbReference>
<dbReference type="Gene3D" id="1.20.1070.10">
    <property type="entry name" value="Rhodopsin 7-helix transmembrane proteins"/>
    <property type="match status" value="2"/>
</dbReference>
<dbReference type="PRINTS" id="PR00237">
    <property type="entry name" value="GPCRRHODOPSN"/>
</dbReference>
<protein>
    <submittedName>
        <fullName evidence="16">Olfactory receptor 2A5 Olfactory receptor 2A26</fullName>
    </submittedName>
</protein>
<dbReference type="GO" id="GO:0004984">
    <property type="term" value="F:olfactory receptor activity"/>
    <property type="evidence" value="ECO:0007669"/>
    <property type="project" value="InterPro"/>
</dbReference>
<dbReference type="InterPro" id="IPR017452">
    <property type="entry name" value="GPCR_Rhodpsn_7TM"/>
</dbReference>
<evidence type="ECO:0000256" key="13">
    <source>
        <dbReference type="RuleBase" id="RU000688"/>
    </source>
</evidence>
<evidence type="ECO:0000256" key="10">
    <source>
        <dbReference type="ARBA" id="ARBA00023170"/>
    </source>
</evidence>
<feature type="transmembrane region" description="Helical" evidence="14">
    <location>
        <begin position="157"/>
        <end position="179"/>
    </location>
</feature>
<dbReference type="GO" id="GO:0004930">
    <property type="term" value="F:G protein-coupled receptor activity"/>
    <property type="evidence" value="ECO:0007669"/>
    <property type="project" value="UniProtKB-KW"/>
</dbReference>
<evidence type="ECO:0000256" key="11">
    <source>
        <dbReference type="ARBA" id="ARBA00023180"/>
    </source>
</evidence>
<dbReference type="InterPro" id="IPR000725">
    <property type="entry name" value="Olfact_rcpt"/>
</dbReference>
<feature type="transmembrane region" description="Helical" evidence="14">
    <location>
        <begin position="249"/>
        <end position="269"/>
    </location>
</feature>
<dbReference type="PANTHER" id="PTHR24242:SF359">
    <property type="entry name" value="ODORANT RECEPTOR-RELATED"/>
    <property type="match status" value="1"/>
</dbReference>
<dbReference type="PROSITE" id="PS00237">
    <property type="entry name" value="G_PROTEIN_RECEP_F1_1"/>
    <property type="match status" value="2"/>
</dbReference>